<evidence type="ECO:0000313" key="3">
    <source>
        <dbReference type="Proteomes" id="UP000397656"/>
    </source>
</evidence>
<dbReference type="Pfam" id="PF13508">
    <property type="entry name" value="Acetyltransf_7"/>
    <property type="match status" value="1"/>
</dbReference>
<name>A0A643FKS8_9BURK</name>
<accession>A0A643FKS8</accession>
<sequence>MWRLKQLARLFHGLSSRQRVVLLDRAALDVAQTDMGPGWHRVHLFRFIHRGSRVGYLTLVRSSPPDPRLPLALCSGDPLPVEVADLYIESCYRGQGIGSALWRQGCEAISEIYPASCLVYGTPQGKDAARFWLRQGFQISDDVMFANLGDLTAISKNQAN</sequence>
<evidence type="ECO:0000259" key="1">
    <source>
        <dbReference type="Pfam" id="PF13508"/>
    </source>
</evidence>
<geneLocation type="plasmid" evidence="2 3">
    <name>pRK1-4</name>
</geneLocation>
<reference evidence="2 3" key="1">
    <citation type="submission" date="2020-10" db="EMBL/GenBank/DDBJ databases">
        <title>Complete genome sequence of Cupriavidus basilensis CCUG 49340T.</title>
        <authorList>
            <person name="Salva-Serra F."/>
            <person name="Donoso R.A."/>
            <person name="Cho K.H."/>
            <person name="Yoo J.A."/>
            <person name="Lee K."/>
            <person name="Yoon S.-H."/>
            <person name="Perez-Pantoja D."/>
            <person name="Moore E.R.B."/>
        </authorList>
    </citation>
    <scope>NUCLEOTIDE SEQUENCE [LARGE SCALE GENOMIC DNA]</scope>
    <source>
        <strain evidence="3">CCUG 49340</strain>
        <plasmid evidence="2 3">pRK1-4</plasmid>
    </source>
</reference>
<dbReference type="AlphaFoldDB" id="A0A643FKS8"/>
<keyword evidence="2" id="KW-0808">Transferase</keyword>
<keyword evidence="2" id="KW-0614">Plasmid</keyword>
<dbReference type="InterPro" id="IPR016181">
    <property type="entry name" value="Acyl_CoA_acyltransferase"/>
</dbReference>
<protein>
    <submittedName>
        <fullName evidence="2">GNAT family N-acetyltransferase</fullName>
    </submittedName>
</protein>
<feature type="domain" description="N-acetyltransferase" evidence="1">
    <location>
        <begin position="81"/>
        <end position="138"/>
    </location>
</feature>
<dbReference type="EMBL" id="CP062808">
    <property type="protein sequence ID" value="QOT82347.1"/>
    <property type="molecule type" value="Genomic_DNA"/>
</dbReference>
<dbReference type="Proteomes" id="UP000397656">
    <property type="component" value="Plasmid pRK1-4"/>
</dbReference>
<dbReference type="Gene3D" id="3.40.630.30">
    <property type="match status" value="1"/>
</dbReference>
<dbReference type="GO" id="GO:0016747">
    <property type="term" value="F:acyltransferase activity, transferring groups other than amino-acyl groups"/>
    <property type="evidence" value="ECO:0007669"/>
    <property type="project" value="InterPro"/>
</dbReference>
<proteinExistence type="predicted"/>
<organism evidence="2 3">
    <name type="scientific">Cupriavidus basilensis</name>
    <dbReference type="NCBI Taxonomy" id="68895"/>
    <lineage>
        <taxon>Bacteria</taxon>
        <taxon>Pseudomonadati</taxon>
        <taxon>Pseudomonadota</taxon>
        <taxon>Betaproteobacteria</taxon>
        <taxon>Burkholderiales</taxon>
        <taxon>Burkholderiaceae</taxon>
        <taxon>Cupriavidus</taxon>
    </lineage>
</organism>
<dbReference type="SUPFAM" id="SSF55729">
    <property type="entry name" value="Acyl-CoA N-acyltransferases (Nat)"/>
    <property type="match status" value="1"/>
</dbReference>
<evidence type="ECO:0000313" key="2">
    <source>
        <dbReference type="EMBL" id="QOT82347.1"/>
    </source>
</evidence>
<gene>
    <name evidence="2" type="ORF">F7R26_040285</name>
</gene>
<dbReference type="InterPro" id="IPR000182">
    <property type="entry name" value="GNAT_dom"/>
</dbReference>